<proteinExistence type="predicted"/>
<feature type="region of interest" description="Disordered" evidence="1">
    <location>
        <begin position="1"/>
        <end position="82"/>
    </location>
</feature>
<organism evidence="2 3">
    <name type="scientific">Planotetraspora silvatica</name>
    <dbReference type="NCBI Taxonomy" id="234614"/>
    <lineage>
        <taxon>Bacteria</taxon>
        <taxon>Bacillati</taxon>
        <taxon>Actinomycetota</taxon>
        <taxon>Actinomycetes</taxon>
        <taxon>Streptosporangiales</taxon>
        <taxon>Streptosporangiaceae</taxon>
        <taxon>Planotetraspora</taxon>
    </lineage>
</organism>
<comment type="caution">
    <text evidence="2">The sequence shown here is derived from an EMBL/GenBank/DDBJ whole genome shotgun (WGS) entry which is preliminary data.</text>
</comment>
<evidence type="ECO:0000313" key="2">
    <source>
        <dbReference type="EMBL" id="GII47837.1"/>
    </source>
</evidence>
<feature type="compositionally biased region" description="Low complexity" evidence="1">
    <location>
        <begin position="38"/>
        <end position="66"/>
    </location>
</feature>
<protein>
    <submittedName>
        <fullName evidence="2">Uncharacterized protein</fullName>
    </submittedName>
</protein>
<reference evidence="2" key="1">
    <citation type="submission" date="2021-01" db="EMBL/GenBank/DDBJ databases">
        <title>Whole genome shotgun sequence of Planotetraspora silvatica NBRC 100141.</title>
        <authorList>
            <person name="Komaki H."/>
            <person name="Tamura T."/>
        </authorList>
    </citation>
    <scope>NUCLEOTIDE SEQUENCE</scope>
    <source>
        <strain evidence="2">NBRC 100141</strain>
    </source>
</reference>
<name>A0A8J3UMN1_9ACTN</name>
<accession>A0A8J3UMN1</accession>
<dbReference type="Proteomes" id="UP000644610">
    <property type="component" value="Unassembled WGS sequence"/>
</dbReference>
<evidence type="ECO:0000313" key="3">
    <source>
        <dbReference type="Proteomes" id="UP000644610"/>
    </source>
</evidence>
<evidence type="ECO:0000256" key="1">
    <source>
        <dbReference type="SAM" id="MobiDB-lite"/>
    </source>
</evidence>
<dbReference type="AlphaFoldDB" id="A0A8J3UMN1"/>
<keyword evidence="3" id="KW-1185">Reference proteome</keyword>
<dbReference type="EMBL" id="BOOQ01000027">
    <property type="protein sequence ID" value="GII47837.1"/>
    <property type="molecule type" value="Genomic_DNA"/>
</dbReference>
<gene>
    <name evidence="2" type="ORF">Psi02_42610</name>
</gene>
<sequence>MESFAKRASGARAVTMKRGGPTAGRGEDVAMGDDSEVAMGSGATAAGADDWAAGAGRDGNAAGEGATVAVADARPLSETRSA</sequence>